<feature type="compositionally biased region" description="Low complexity" evidence="2">
    <location>
        <begin position="873"/>
        <end position="882"/>
    </location>
</feature>
<feature type="region of interest" description="Disordered" evidence="2">
    <location>
        <begin position="825"/>
        <end position="899"/>
    </location>
</feature>
<dbReference type="SUPFAM" id="SSF101447">
    <property type="entry name" value="Formin homology 2 domain (FH2 domain)"/>
    <property type="match status" value="1"/>
</dbReference>
<feature type="compositionally biased region" description="Basic and acidic residues" evidence="2">
    <location>
        <begin position="445"/>
        <end position="455"/>
    </location>
</feature>
<dbReference type="Gene3D" id="1.20.58.2220">
    <property type="entry name" value="Formin, FH2 domain"/>
    <property type="match status" value="1"/>
</dbReference>
<dbReference type="InterPro" id="IPR042201">
    <property type="entry name" value="FH2_Formin_sf"/>
</dbReference>
<feature type="coiled-coil region" evidence="1">
    <location>
        <begin position="785"/>
        <end position="812"/>
    </location>
</feature>
<feature type="region of interest" description="Disordered" evidence="2">
    <location>
        <begin position="368"/>
        <end position="410"/>
    </location>
</feature>
<organism evidence="4 5">
    <name type="scientific">Effrenium voratum</name>
    <dbReference type="NCBI Taxonomy" id="2562239"/>
    <lineage>
        <taxon>Eukaryota</taxon>
        <taxon>Sar</taxon>
        <taxon>Alveolata</taxon>
        <taxon>Dinophyceae</taxon>
        <taxon>Suessiales</taxon>
        <taxon>Symbiodiniaceae</taxon>
        <taxon>Effrenium</taxon>
    </lineage>
</organism>
<evidence type="ECO:0000259" key="3">
    <source>
        <dbReference type="PROSITE" id="PS51444"/>
    </source>
</evidence>
<gene>
    <name evidence="4" type="ORF">EVOR1521_LOCUS14594</name>
</gene>
<dbReference type="Proteomes" id="UP001178507">
    <property type="component" value="Unassembled WGS sequence"/>
</dbReference>
<evidence type="ECO:0000313" key="5">
    <source>
        <dbReference type="Proteomes" id="UP001178507"/>
    </source>
</evidence>
<comment type="caution">
    <text evidence="4">The sequence shown here is derived from an EMBL/GenBank/DDBJ whole genome shotgun (WGS) entry which is preliminary data.</text>
</comment>
<reference evidence="4" key="1">
    <citation type="submission" date="2023-08" db="EMBL/GenBank/DDBJ databases">
        <authorList>
            <person name="Chen Y."/>
            <person name="Shah S."/>
            <person name="Dougan E. K."/>
            <person name="Thang M."/>
            <person name="Chan C."/>
        </authorList>
    </citation>
    <scope>NUCLEOTIDE SEQUENCE</scope>
</reference>
<name>A0AA36IJK7_9DINO</name>
<feature type="compositionally biased region" description="Basic and acidic residues" evidence="2">
    <location>
        <begin position="576"/>
        <end position="586"/>
    </location>
</feature>
<feature type="compositionally biased region" description="Low complexity" evidence="2">
    <location>
        <begin position="556"/>
        <end position="567"/>
    </location>
</feature>
<protein>
    <recommendedName>
        <fullName evidence="3">FH2 domain-containing protein</fullName>
    </recommendedName>
</protein>
<dbReference type="PROSITE" id="PS51444">
    <property type="entry name" value="FH2"/>
    <property type="match status" value="1"/>
</dbReference>
<dbReference type="PANTHER" id="PTHR45725">
    <property type="entry name" value="FORMIN HOMOLOGY 2 FAMILY MEMBER"/>
    <property type="match status" value="1"/>
</dbReference>
<dbReference type="PANTHER" id="PTHR45725:SF1">
    <property type="entry name" value="DISHEVELLED ASSOCIATED ACTIVATOR OF MORPHOGENESIS, ISOFORM D"/>
    <property type="match status" value="1"/>
</dbReference>
<feature type="domain" description="FH2" evidence="3">
    <location>
        <begin position="894"/>
        <end position="1287"/>
    </location>
</feature>
<evidence type="ECO:0000256" key="1">
    <source>
        <dbReference type="SAM" id="Coils"/>
    </source>
</evidence>
<sequence length="1489" mass="161149">MAANLSPRSQLQEALLGTLLPVLRLPPEELPPRLQKLRLRRVEDARRALSQWLYWLLQSDVSRLDFELGNTSGDEPLWNLPEDAPDASCLPSDSDAKSRTVSPQPSGKSEMCISRSLPANWQEGLETLSAARRGLQEVCAFRPGARAMETDNSTVAGRQSTRSGRRVRIASKEVEIELTAQETDIQLVDGVGNHNLSLPLLAPAAAQRSEHSVCPELGTESASSLDATGDSSGLGGGGSGISGGFGGSSGSICSGGSGGSGGSGSIEQKDLQAQHARSFGTAGELPASSILHRDCTSMTGGSAGADGSGESSFGIGPVAADCIVSGNGCSIGTGSNCDNARCSIAGSGNATADDGGCSGRGNGDAGFGGGDDDGMGAGSGSGKGGAGIGKGDRSTNRGLTGHNGAANSLHASTDGISVRAAGDGDQIEHNFLRSSASPSVAAEGQRTRKDFPQEPRDSIFSFGILSKGSGKLSVGSMESGKLSVGSMGEDGSDDEKSWPTVSPQPSGKSEMCISRSLPANWQENLETLSSTRPEVLVRRFAGDASLPGPVAPEVRPSSLPLTISPLPANLANPACEGDRAREHTEAQDGSSRPRAASDPDRRGPAAPVDRRHSDILPLRDPAYGNVAQKVAVYEAFRQICTLSKTSFDEGAGAAGGDLPCRAGTGGTAGPASPARYRCSGSGESRVPERRDLSPASPLLSSCPSPEPRSKQWILQRLVDAGALPLQEEDKFLQSLGRASAQAAHRNAIPGLDLSQLPAFGGTVISTSVKSSEASTPGDGDFARRLQELETKNQKLTQERHTTELELQRLREEKEKAILCEKAKEVNTEKGKAQANDKDQKDKEEERQKDKEDEDKNKEDKKAKGKGKAKGPKGKAPPAGLAKGKSKGKGETQSCMPEVQPRTAMKKLFWSPLKGDASQSVWAKIHQSGADFDVDELEANFSEVFSTGSVSPVKRPAVQQKHRRVFDEKRRREIWFMLALMPERSQLLEAVEGMSDAILLPEKVELLQMNLPTAADVQLINDSVNSTPLAEGEEWDAPEDFVLAISSIPHYELRVKMWGFLNSVDFAHARLMLAHQELCRGAEILMRSKALERLLALVLFVGNYLNGGTARGRAEGFDLETLPKLSKLRGRGSETLLDYLVSQTESAEPGLLGALFRAGAEEEMVKRARKHRVVDLLDELKCLIGQAEGFLGEGLAADGANAALIKRKVQVEQVLGKLRAARLSFETEWDPKYEQLCLWFQQEGKRGSEEFFGIWESFLGDLKKAWECHQREHLQIRRALSLPPRRRSVGGEVGSKTPRSSPRPSLRRKTAHNFRPVLAAGAKESSDKEKAEAQPHEKQKEEPTEKPKEEPKEEQKEEEEEQREEDEEDEEEEEEEEQKEEEKAEQKEEEKAEQVKEEKAAQEEEEKAEQKEEQEAEQKEEQKAGQVKEEKAEQKEEEKAEQKKEQEAKQKEEQKAGQKEEQEAEQKEEQTAEQKEEQEEQVRHQDKSRV</sequence>
<feature type="region of interest" description="Disordered" evidence="2">
    <location>
        <begin position="544"/>
        <end position="618"/>
    </location>
</feature>
<feature type="region of interest" description="Disordered" evidence="2">
    <location>
        <begin position="76"/>
        <end position="110"/>
    </location>
</feature>
<dbReference type="Pfam" id="PF02181">
    <property type="entry name" value="FH2"/>
    <property type="match status" value="1"/>
</dbReference>
<feature type="compositionally biased region" description="Acidic residues" evidence="2">
    <location>
        <begin position="1355"/>
        <end position="1378"/>
    </location>
</feature>
<dbReference type="SMART" id="SM00498">
    <property type="entry name" value="FH2"/>
    <property type="match status" value="1"/>
</dbReference>
<feature type="compositionally biased region" description="Low complexity" evidence="2">
    <location>
        <begin position="693"/>
        <end position="703"/>
    </location>
</feature>
<keyword evidence="5" id="KW-1185">Reference proteome</keyword>
<evidence type="ECO:0000256" key="2">
    <source>
        <dbReference type="SAM" id="MobiDB-lite"/>
    </source>
</evidence>
<feature type="region of interest" description="Disordered" evidence="2">
    <location>
        <begin position="432"/>
        <end position="455"/>
    </location>
</feature>
<feature type="compositionally biased region" description="Basic and acidic residues" evidence="2">
    <location>
        <begin position="1323"/>
        <end position="1354"/>
    </location>
</feature>
<feature type="compositionally biased region" description="Gly residues" evidence="2">
    <location>
        <begin position="368"/>
        <end position="389"/>
    </location>
</feature>
<feature type="region of interest" description="Disordered" evidence="2">
    <location>
        <begin position="665"/>
        <end position="707"/>
    </location>
</feature>
<dbReference type="InterPro" id="IPR015425">
    <property type="entry name" value="FH2_Formin"/>
</dbReference>
<dbReference type="InterPro" id="IPR051425">
    <property type="entry name" value="Formin_Homology"/>
</dbReference>
<proteinExistence type="predicted"/>
<keyword evidence="1" id="KW-0175">Coiled coil</keyword>
<feature type="compositionally biased region" description="Gly residues" evidence="2">
    <location>
        <begin position="232"/>
        <end position="264"/>
    </location>
</feature>
<accession>A0AA36IJK7</accession>
<feature type="compositionally biased region" description="Basic and acidic residues" evidence="2">
    <location>
        <begin position="595"/>
        <end position="614"/>
    </location>
</feature>
<feature type="compositionally biased region" description="Low complexity" evidence="2">
    <location>
        <begin position="221"/>
        <end position="231"/>
    </location>
</feature>
<feature type="region of interest" description="Disordered" evidence="2">
    <location>
        <begin position="1284"/>
        <end position="1489"/>
    </location>
</feature>
<evidence type="ECO:0000313" key="4">
    <source>
        <dbReference type="EMBL" id="CAJ1388820.1"/>
    </source>
</evidence>
<feature type="region of interest" description="Disordered" evidence="2">
    <location>
        <begin position="475"/>
        <end position="510"/>
    </location>
</feature>
<feature type="compositionally biased region" description="Basic and acidic residues" evidence="2">
    <location>
        <begin position="825"/>
        <end position="861"/>
    </location>
</feature>
<feature type="compositionally biased region" description="Basic residues" evidence="2">
    <location>
        <begin position="862"/>
        <end position="872"/>
    </location>
</feature>
<feature type="compositionally biased region" description="Basic and acidic residues" evidence="2">
    <location>
        <begin position="1379"/>
        <end position="1489"/>
    </location>
</feature>
<dbReference type="EMBL" id="CAUJNA010001768">
    <property type="protein sequence ID" value="CAJ1388820.1"/>
    <property type="molecule type" value="Genomic_DNA"/>
</dbReference>
<feature type="region of interest" description="Disordered" evidence="2">
    <location>
        <begin position="211"/>
        <end position="280"/>
    </location>
</feature>